<evidence type="ECO:0000313" key="5">
    <source>
        <dbReference type="Proteomes" id="UP001175261"/>
    </source>
</evidence>
<dbReference type="GO" id="GO:0000049">
    <property type="term" value="F:tRNA binding"/>
    <property type="evidence" value="ECO:0007669"/>
    <property type="project" value="InterPro"/>
</dbReference>
<sequence length="379" mass="40856">MADQTTSKPCTRCKTPNAPHILRNAPTCSACHIAFVDIKVARRITLVHKHTRPSSTSPIRYLSGLSLGPCSSLLAHELSRAVLRHREARATIGGFDALVVHVDTSLSGGSSAADGLVERFGKEYPAVEFRNVPLERVLEVRTVDWGSLPVGGRDQDPTTRLKTMFENLPSVSSKADVLRLLIRHLLIHLAIEGSYSALLLGHTTTALAALTLSEVANGRGFSVPYHVDDGDYPITTYDPLTAGSVLAKRTFPIFYPLREIFTGEAVTYITLSPSLAELTPKDDNSLDSAVVSHKDLSISEVMTRYFSSVEGPYAGIVTNVVRTTGKLERADPVGDAPSCGLCGIALDQHGDETWAGELGEQTEGGRQSLCYGCKRSING</sequence>
<dbReference type="Pfam" id="PF10288">
    <property type="entry name" value="CTU2"/>
    <property type="match status" value="1"/>
</dbReference>
<organism evidence="4 5">
    <name type="scientific">Sarocladium strictum</name>
    <name type="common">Black bundle disease fungus</name>
    <name type="synonym">Acremonium strictum</name>
    <dbReference type="NCBI Taxonomy" id="5046"/>
    <lineage>
        <taxon>Eukaryota</taxon>
        <taxon>Fungi</taxon>
        <taxon>Dikarya</taxon>
        <taxon>Ascomycota</taxon>
        <taxon>Pezizomycotina</taxon>
        <taxon>Sordariomycetes</taxon>
        <taxon>Hypocreomycetidae</taxon>
        <taxon>Hypocreales</taxon>
        <taxon>Sarocladiaceae</taxon>
        <taxon>Sarocladium</taxon>
    </lineage>
</organism>
<dbReference type="GO" id="GO:0016783">
    <property type="term" value="F:sulfurtransferase activity"/>
    <property type="evidence" value="ECO:0007669"/>
    <property type="project" value="TreeGrafter"/>
</dbReference>
<comment type="caution">
    <text evidence="4">The sequence shown here is derived from an EMBL/GenBank/DDBJ whole genome shotgun (WGS) entry which is preliminary data.</text>
</comment>
<comment type="pathway">
    <text evidence="3">tRNA modification; 5-methoxycarbonylmethyl-2-thiouridine-tRNA biosynthesis.</text>
</comment>
<dbReference type="PANTHER" id="PTHR20882:SF14">
    <property type="entry name" value="CYTOPLASMIC TRNA 2-THIOLATION PROTEIN 2"/>
    <property type="match status" value="1"/>
</dbReference>
<name>A0AA39GED7_SARSR</name>
<dbReference type="InterPro" id="IPR014729">
    <property type="entry name" value="Rossmann-like_a/b/a_fold"/>
</dbReference>
<proteinExistence type="inferred from homology"/>
<dbReference type="PANTHER" id="PTHR20882">
    <property type="entry name" value="CYTOPLASMIC TRNA 2-THIOLATION PROTEIN 2"/>
    <property type="match status" value="1"/>
</dbReference>
<comment type="similarity">
    <text evidence="3">Belongs to the CTU2/NCS2 family.</text>
</comment>
<dbReference type="GO" id="GO:0016779">
    <property type="term" value="F:nucleotidyltransferase activity"/>
    <property type="evidence" value="ECO:0007669"/>
    <property type="project" value="UniProtKB-UniRule"/>
</dbReference>
<comment type="function">
    <text evidence="3">Plays a central role in 2-thiolation of mcm(5)S(2)U at tRNA wobble positions of tRNA(Lys), tRNA(Glu) and tRNA(Gln). May act by forming a heterodimer with NCS6 that ligates sulfur from thiocarboxylated URM1 onto the uridine of tRNAs at wobble position. Prior mcm(5) tRNA modification by the elongator complex is required for 2-thiolation. May also be involved in protein urmylation.</text>
</comment>
<reference evidence="4" key="1">
    <citation type="submission" date="2022-10" db="EMBL/GenBank/DDBJ databases">
        <title>Determination and structural analysis of whole genome sequence of Sarocladium strictum F4-1.</title>
        <authorList>
            <person name="Hu L."/>
            <person name="Jiang Y."/>
        </authorList>
    </citation>
    <scope>NUCLEOTIDE SEQUENCE</scope>
    <source>
        <strain evidence="4">F4-1</strain>
    </source>
</reference>
<dbReference type="HAMAP" id="MF_03054">
    <property type="entry name" value="CTU2"/>
    <property type="match status" value="1"/>
</dbReference>
<evidence type="ECO:0000313" key="4">
    <source>
        <dbReference type="EMBL" id="KAK0385785.1"/>
    </source>
</evidence>
<evidence type="ECO:0000256" key="3">
    <source>
        <dbReference type="HAMAP-Rule" id="MF_03054"/>
    </source>
</evidence>
<accession>A0AA39GED7</accession>
<dbReference type="GO" id="GO:0032447">
    <property type="term" value="P:protein urmylation"/>
    <property type="evidence" value="ECO:0007669"/>
    <property type="project" value="UniProtKB-UniRule"/>
</dbReference>
<comment type="subcellular location">
    <subcellularLocation>
        <location evidence="3">Cytoplasm</location>
    </subcellularLocation>
</comment>
<dbReference type="GO" id="GO:0005829">
    <property type="term" value="C:cytosol"/>
    <property type="evidence" value="ECO:0007669"/>
    <property type="project" value="TreeGrafter"/>
</dbReference>
<dbReference type="InterPro" id="IPR019407">
    <property type="entry name" value="CTU2"/>
</dbReference>
<keyword evidence="1 3" id="KW-0963">Cytoplasm</keyword>
<protein>
    <recommendedName>
        <fullName evidence="3">Cytoplasmic tRNA 2-thiolation protein 2</fullName>
    </recommendedName>
</protein>
<dbReference type="EMBL" id="JAPDFR010000006">
    <property type="protein sequence ID" value="KAK0385785.1"/>
    <property type="molecule type" value="Genomic_DNA"/>
</dbReference>
<gene>
    <name evidence="3" type="primary">NCS2</name>
    <name evidence="3" type="synonym">CTU2</name>
    <name evidence="4" type="ORF">NLU13_6962</name>
</gene>
<dbReference type="AlphaFoldDB" id="A0AA39GED7"/>
<keyword evidence="2 3" id="KW-0819">tRNA processing</keyword>
<dbReference type="GO" id="GO:0002143">
    <property type="term" value="P:tRNA wobble position uridine thiolation"/>
    <property type="evidence" value="ECO:0007669"/>
    <property type="project" value="TreeGrafter"/>
</dbReference>
<dbReference type="Gene3D" id="3.40.50.620">
    <property type="entry name" value="HUPs"/>
    <property type="match status" value="1"/>
</dbReference>
<keyword evidence="5" id="KW-1185">Reference proteome</keyword>
<evidence type="ECO:0000256" key="2">
    <source>
        <dbReference type="ARBA" id="ARBA00022694"/>
    </source>
</evidence>
<evidence type="ECO:0000256" key="1">
    <source>
        <dbReference type="ARBA" id="ARBA00022490"/>
    </source>
</evidence>
<dbReference type="Proteomes" id="UP001175261">
    <property type="component" value="Unassembled WGS sequence"/>
</dbReference>